<dbReference type="Proteomes" id="UP001597267">
    <property type="component" value="Unassembled WGS sequence"/>
</dbReference>
<gene>
    <name evidence="1" type="ORF">ACFQ5M_07530</name>
</gene>
<reference evidence="2" key="1">
    <citation type="journal article" date="2019" name="Int. J. Syst. Evol. Microbiol.">
        <title>The Global Catalogue of Microorganisms (GCM) 10K type strain sequencing project: providing services to taxonomists for standard genome sequencing and annotation.</title>
        <authorList>
            <consortium name="The Broad Institute Genomics Platform"/>
            <consortium name="The Broad Institute Genome Sequencing Center for Infectious Disease"/>
            <person name="Wu L."/>
            <person name="Ma J."/>
        </authorList>
    </citation>
    <scope>NUCLEOTIDE SEQUENCE [LARGE SCALE GENOMIC DNA]</scope>
    <source>
        <strain evidence="2">CCM 8896</strain>
    </source>
</reference>
<evidence type="ECO:0000313" key="2">
    <source>
        <dbReference type="Proteomes" id="UP001597267"/>
    </source>
</evidence>
<comment type="caution">
    <text evidence="1">The sequence shown here is derived from an EMBL/GenBank/DDBJ whole genome shotgun (WGS) entry which is preliminary data.</text>
</comment>
<dbReference type="RefSeq" id="WP_125715842.1">
    <property type="nucleotide sequence ID" value="NZ_JBHTOP010000022.1"/>
</dbReference>
<organism evidence="1 2">
    <name type="scientific">Agrilactobacillus yilanensis</name>
    <dbReference type="NCBI Taxonomy" id="2485997"/>
    <lineage>
        <taxon>Bacteria</taxon>
        <taxon>Bacillati</taxon>
        <taxon>Bacillota</taxon>
        <taxon>Bacilli</taxon>
        <taxon>Lactobacillales</taxon>
        <taxon>Lactobacillaceae</taxon>
        <taxon>Agrilactobacillus</taxon>
    </lineage>
</organism>
<evidence type="ECO:0000313" key="1">
    <source>
        <dbReference type="EMBL" id="MFD1671940.1"/>
    </source>
</evidence>
<name>A0ABW4J7P1_9LACO</name>
<dbReference type="EMBL" id="JBHTOP010000022">
    <property type="protein sequence ID" value="MFD1671940.1"/>
    <property type="molecule type" value="Genomic_DNA"/>
</dbReference>
<keyword evidence="2" id="KW-1185">Reference proteome</keyword>
<protein>
    <submittedName>
        <fullName evidence="1">Uncharacterized protein</fullName>
    </submittedName>
</protein>
<proteinExistence type="predicted"/>
<accession>A0ABW4J7P1</accession>
<sequence>MDAKIPLTFEGATRQLRVLQRSGVEIGLNQVIEDAVVDYTQEICETALDHKAVTVHYVDEALTITDDADDHLMTTIYAPAPGRSFQLSFRNKAPQLMRYLKESTTEAFVDHH</sequence>